<dbReference type="Proteomes" id="UP000723714">
    <property type="component" value="Unassembled WGS sequence"/>
</dbReference>
<dbReference type="PANTHER" id="PTHR43798">
    <property type="entry name" value="MONOACYLGLYCEROL LIPASE"/>
    <property type="match status" value="1"/>
</dbReference>
<keyword evidence="1 3" id="KW-0378">Hydrolase</keyword>
<accession>A0ABS6D0Y4</accession>
<dbReference type="InterPro" id="IPR029058">
    <property type="entry name" value="AB_hydrolase_fold"/>
</dbReference>
<evidence type="ECO:0000259" key="2">
    <source>
        <dbReference type="Pfam" id="PF12697"/>
    </source>
</evidence>
<organism evidence="3 4">
    <name type="scientific">Faecalicatena faecalis</name>
    <dbReference type="NCBI Taxonomy" id="2726362"/>
    <lineage>
        <taxon>Bacteria</taxon>
        <taxon>Bacillati</taxon>
        <taxon>Bacillota</taxon>
        <taxon>Clostridia</taxon>
        <taxon>Lachnospirales</taxon>
        <taxon>Lachnospiraceae</taxon>
        <taxon>Faecalicatena</taxon>
    </lineage>
</organism>
<dbReference type="SUPFAM" id="SSF53474">
    <property type="entry name" value="alpha/beta-Hydrolases"/>
    <property type="match status" value="1"/>
</dbReference>
<feature type="domain" description="AB hydrolase-1" evidence="2">
    <location>
        <begin position="22"/>
        <end position="241"/>
    </location>
</feature>
<name>A0ABS6D0Y4_9FIRM</name>
<dbReference type="Gene3D" id="3.40.50.1820">
    <property type="entry name" value="alpha/beta hydrolase"/>
    <property type="match status" value="1"/>
</dbReference>
<dbReference type="PRINTS" id="PR00111">
    <property type="entry name" value="ABHYDROLASE"/>
</dbReference>
<dbReference type="GO" id="GO:0016787">
    <property type="term" value="F:hydrolase activity"/>
    <property type="evidence" value="ECO:0007669"/>
    <property type="project" value="UniProtKB-KW"/>
</dbReference>
<dbReference type="Pfam" id="PF12697">
    <property type="entry name" value="Abhydrolase_6"/>
    <property type="match status" value="1"/>
</dbReference>
<dbReference type="RefSeq" id="WP_168866607.1">
    <property type="nucleotide sequence ID" value="NZ_JABACJ020000002.1"/>
</dbReference>
<dbReference type="InterPro" id="IPR000073">
    <property type="entry name" value="AB_hydrolase_1"/>
</dbReference>
<dbReference type="InterPro" id="IPR050266">
    <property type="entry name" value="AB_hydrolase_sf"/>
</dbReference>
<proteinExistence type="predicted"/>
<dbReference type="PANTHER" id="PTHR43798:SF31">
    <property type="entry name" value="AB HYDROLASE SUPERFAMILY PROTEIN YCLE"/>
    <property type="match status" value="1"/>
</dbReference>
<protein>
    <submittedName>
        <fullName evidence="3">Alpha/beta hydrolase</fullName>
    </submittedName>
</protein>
<comment type="caution">
    <text evidence="3">The sequence shown here is derived from an EMBL/GenBank/DDBJ whole genome shotgun (WGS) entry which is preliminary data.</text>
</comment>
<evidence type="ECO:0000313" key="4">
    <source>
        <dbReference type="Proteomes" id="UP000723714"/>
    </source>
</evidence>
<gene>
    <name evidence="3" type="ORF">HGO97_004145</name>
</gene>
<sequence length="248" mass="27948">MSYFKYQSKKIYYTETGSGEPLLFLHGNTASSRMFELLLPLYQDRFYVILIDFLGHGRSDRLECFPADLWKEEARQTVALMEHLKLGKIHLVGTSGGAWVALNVALKRPDLVGKVVADSFDGRTLAEDFAEKLIKERAGAKMDEMGVGFYQWCQGEDWESVVDMDTKAMVSCAEGGLPLFIKPLEQLSVPLLLMGSEEDDMCRADFLDEYQMIAEETDAQMKIFPKGKHPAILSNAEQAAEAIIRFLE</sequence>
<evidence type="ECO:0000313" key="3">
    <source>
        <dbReference type="EMBL" id="MBU3875005.1"/>
    </source>
</evidence>
<reference evidence="3 4" key="1">
    <citation type="submission" date="2021-06" db="EMBL/GenBank/DDBJ databases">
        <title>Faecalicatena sp. nov. isolated from porcine feces.</title>
        <authorList>
            <person name="Oh B.S."/>
            <person name="Lee J.H."/>
        </authorList>
    </citation>
    <scope>NUCLEOTIDE SEQUENCE [LARGE SCALE GENOMIC DNA]</scope>
    <source>
        <strain evidence="3 4">AGMB00832</strain>
    </source>
</reference>
<keyword evidence="4" id="KW-1185">Reference proteome</keyword>
<dbReference type="EMBL" id="JABACJ020000002">
    <property type="protein sequence ID" value="MBU3875005.1"/>
    <property type="molecule type" value="Genomic_DNA"/>
</dbReference>
<evidence type="ECO:0000256" key="1">
    <source>
        <dbReference type="ARBA" id="ARBA00022801"/>
    </source>
</evidence>